<dbReference type="Proteomes" id="UP000694383">
    <property type="component" value="Unplaced"/>
</dbReference>
<protein>
    <submittedName>
        <fullName evidence="1">Uncharacterized protein</fullName>
    </submittedName>
</protein>
<name>A0A8C8DKQ3_9TELE</name>
<dbReference type="Gene3D" id="3.30.420.10">
    <property type="entry name" value="Ribonuclease H-like superfamily/Ribonuclease H"/>
    <property type="match status" value="1"/>
</dbReference>
<evidence type="ECO:0000313" key="1">
    <source>
        <dbReference type="Ensembl" id="ENSOSIP00000012787.1"/>
    </source>
</evidence>
<proteinExistence type="predicted"/>
<dbReference type="Ensembl" id="ENSOSIT00000013547.1">
    <property type="protein sequence ID" value="ENSOSIP00000012787.1"/>
    <property type="gene ID" value="ENSOSIG00000007423.1"/>
</dbReference>
<evidence type="ECO:0000313" key="2">
    <source>
        <dbReference type="Proteomes" id="UP000694383"/>
    </source>
</evidence>
<sequence length="123" mass="13596">MRGTTWDIQTWKKVIFSEERKCNLDGSDGFSMRHSGGGAIMVWGVFSFNGTMELQVVKGRHTTAGYVEMLQGASIMTEGLVYVVMTGFFNKTMLQSTTPDLTVLDKTACVPDLGMDERGSLQK</sequence>
<keyword evidence="2" id="KW-1185">Reference proteome</keyword>
<reference evidence="1" key="1">
    <citation type="submission" date="2025-08" db="UniProtKB">
        <authorList>
            <consortium name="Ensembl"/>
        </authorList>
    </citation>
    <scope>IDENTIFICATION</scope>
</reference>
<dbReference type="AlphaFoldDB" id="A0A8C8DKQ3"/>
<dbReference type="GO" id="GO:0003676">
    <property type="term" value="F:nucleic acid binding"/>
    <property type="evidence" value="ECO:0007669"/>
    <property type="project" value="InterPro"/>
</dbReference>
<accession>A0A8C8DKQ3</accession>
<reference evidence="1" key="2">
    <citation type="submission" date="2025-09" db="UniProtKB">
        <authorList>
            <consortium name="Ensembl"/>
        </authorList>
    </citation>
    <scope>IDENTIFICATION</scope>
</reference>
<dbReference type="GeneTree" id="ENSGT01150000290076"/>
<dbReference type="InterPro" id="IPR036397">
    <property type="entry name" value="RNaseH_sf"/>
</dbReference>
<organism evidence="1 2">
    <name type="scientific">Oryzias sinensis</name>
    <name type="common">Chinese medaka</name>
    <dbReference type="NCBI Taxonomy" id="183150"/>
    <lineage>
        <taxon>Eukaryota</taxon>
        <taxon>Metazoa</taxon>
        <taxon>Chordata</taxon>
        <taxon>Craniata</taxon>
        <taxon>Vertebrata</taxon>
        <taxon>Euteleostomi</taxon>
        <taxon>Actinopterygii</taxon>
        <taxon>Neopterygii</taxon>
        <taxon>Teleostei</taxon>
        <taxon>Neoteleostei</taxon>
        <taxon>Acanthomorphata</taxon>
        <taxon>Ovalentaria</taxon>
        <taxon>Atherinomorphae</taxon>
        <taxon>Beloniformes</taxon>
        <taxon>Adrianichthyidae</taxon>
        <taxon>Oryziinae</taxon>
        <taxon>Oryzias</taxon>
    </lineage>
</organism>